<feature type="region of interest" description="Disordered" evidence="1">
    <location>
        <begin position="101"/>
        <end position="127"/>
    </location>
</feature>
<dbReference type="Proteomes" id="UP000006174">
    <property type="component" value="Unassembled WGS sequence"/>
</dbReference>
<keyword evidence="3" id="KW-1185">Reference proteome</keyword>
<gene>
    <name evidence="2" type="ORF">UHOR_07452</name>
</gene>
<dbReference type="EMBL" id="CAGI01000145">
    <property type="protein sequence ID" value="CCF49484.1"/>
    <property type="molecule type" value="Genomic_DNA"/>
</dbReference>
<name>I2FRE1_USTHO</name>
<proteinExistence type="predicted"/>
<evidence type="ECO:0000256" key="1">
    <source>
        <dbReference type="SAM" id="MobiDB-lite"/>
    </source>
</evidence>
<protein>
    <submittedName>
        <fullName evidence="2">Uncharacterized protein</fullName>
    </submittedName>
</protein>
<reference evidence="2 3" key="1">
    <citation type="journal article" date="2012" name="Plant Cell">
        <title>Genome comparison of barley and maize smut fungi reveals targeted loss of RNA silencing components and species-specific presence of transposable elements.</title>
        <authorList>
            <person name="Laurie J.D."/>
            <person name="Ali S."/>
            <person name="Linning R."/>
            <person name="Mannhaupt G."/>
            <person name="Wong P."/>
            <person name="Gueldener U."/>
            <person name="Muensterkoetter M."/>
            <person name="Moore R."/>
            <person name="Kahmann R."/>
            <person name="Bakkeren G."/>
            <person name="Schirawski J."/>
        </authorList>
    </citation>
    <scope>NUCLEOTIDE SEQUENCE [LARGE SCALE GENOMIC DNA]</scope>
    <source>
        <strain evidence="3">Uh4875-4</strain>
    </source>
</reference>
<organism evidence="2 3">
    <name type="scientific">Ustilago hordei</name>
    <name type="common">Barley covered smut fungus</name>
    <dbReference type="NCBI Taxonomy" id="120017"/>
    <lineage>
        <taxon>Eukaryota</taxon>
        <taxon>Fungi</taxon>
        <taxon>Dikarya</taxon>
        <taxon>Basidiomycota</taxon>
        <taxon>Ustilaginomycotina</taxon>
        <taxon>Ustilaginomycetes</taxon>
        <taxon>Ustilaginales</taxon>
        <taxon>Ustilaginaceae</taxon>
        <taxon>Ustilago</taxon>
    </lineage>
</organism>
<feature type="region of interest" description="Disordered" evidence="1">
    <location>
        <begin position="35"/>
        <end position="55"/>
    </location>
</feature>
<accession>I2FRE1</accession>
<evidence type="ECO:0000313" key="3">
    <source>
        <dbReference type="Proteomes" id="UP000006174"/>
    </source>
</evidence>
<evidence type="ECO:0000313" key="2">
    <source>
        <dbReference type="EMBL" id="CCF49484.1"/>
    </source>
</evidence>
<sequence length="127" mass="13939">MGPPTPSLSVANPSTEVVLTSPFLWKHLQRLIQEEDPHANAPSAQAGSDYAAASGPAEEVVQLIKEVLTTALVQYYPLRDSHTRAIKRFLDEVMAMLEPDTHRASRKHLRTSTPPPQSSPHFDDTSG</sequence>
<dbReference type="AlphaFoldDB" id="I2FRE1"/>
<dbReference type="HOGENOM" id="CLU_1972110_0_0_1"/>
<comment type="caution">
    <text evidence="2">The sequence shown here is derived from an EMBL/GenBank/DDBJ whole genome shotgun (WGS) entry which is preliminary data.</text>
</comment>